<dbReference type="GeneID" id="60404633"/>
<protein>
    <submittedName>
        <fullName evidence="2">Uncharacterized protein</fullName>
    </submittedName>
</protein>
<accession>U6KKA7</accession>
<reference evidence="2" key="1">
    <citation type="submission" date="2013-10" db="EMBL/GenBank/DDBJ databases">
        <title>Genomic analysis of the causative agents of coccidiosis in chickens.</title>
        <authorList>
            <person name="Reid A.J."/>
            <person name="Blake D."/>
            <person name="Billington K."/>
            <person name="Browne H."/>
            <person name="Dunn M."/>
            <person name="Hung S."/>
            <person name="Kawahara F."/>
            <person name="Miranda-Saavedra D."/>
            <person name="Mourier T."/>
            <person name="Nagra H."/>
            <person name="Otto T.D."/>
            <person name="Rawlings N."/>
            <person name="Sanchez A."/>
            <person name="Sanders M."/>
            <person name="Subramaniam C."/>
            <person name="Tay Y."/>
            <person name="Dear P."/>
            <person name="Doerig C."/>
            <person name="Gruber A."/>
            <person name="Parkinson J."/>
            <person name="Shirley M."/>
            <person name="Wan K.L."/>
            <person name="Berriman M."/>
            <person name="Tomley F."/>
            <person name="Pain A."/>
        </authorList>
    </citation>
    <scope>NUCLEOTIDE SEQUENCE [LARGE SCALE GENOMIC DNA]</scope>
    <source>
        <strain evidence="2">Houghton</strain>
    </source>
</reference>
<dbReference type="VEuPathDB" id="ToxoDB:EMH_0094290"/>
<reference evidence="2" key="2">
    <citation type="submission" date="2013-10" db="EMBL/GenBank/DDBJ databases">
        <authorList>
            <person name="Aslett M."/>
        </authorList>
    </citation>
    <scope>NUCLEOTIDE SEQUENCE [LARGE SCALE GENOMIC DNA]</scope>
    <source>
        <strain evidence="2">Houghton</strain>
    </source>
</reference>
<dbReference type="EMBL" id="HG736635">
    <property type="protein sequence ID" value="CDJ36717.1"/>
    <property type="molecule type" value="Genomic_DNA"/>
</dbReference>
<evidence type="ECO:0000313" key="3">
    <source>
        <dbReference type="Proteomes" id="UP000030744"/>
    </source>
</evidence>
<feature type="region of interest" description="Disordered" evidence="1">
    <location>
        <begin position="1"/>
        <end position="102"/>
    </location>
</feature>
<keyword evidence="3" id="KW-1185">Reference proteome</keyword>
<dbReference type="AlphaFoldDB" id="U6KKA7"/>
<dbReference type="Proteomes" id="UP000030744">
    <property type="component" value="Unassembled WGS sequence"/>
</dbReference>
<feature type="compositionally biased region" description="Low complexity" evidence="1">
    <location>
        <begin position="28"/>
        <end position="80"/>
    </location>
</feature>
<evidence type="ECO:0000313" key="2">
    <source>
        <dbReference type="EMBL" id="CDJ36717.1"/>
    </source>
</evidence>
<feature type="region of interest" description="Disordered" evidence="1">
    <location>
        <begin position="138"/>
        <end position="184"/>
    </location>
</feature>
<evidence type="ECO:0000256" key="1">
    <source>
        <dbReference type="SAM" id="MobiDB-lite"/>
    </source>
</evidence>
<gene>
    <name evidence="2" type="ORF">EMH_0094290</name>
</gene>
<feature type="compositionally biased region" description="Acidic residues" evidence="1">
    <location>
        <begin position="148"/>
        <end position="160"/>
    </location>
</feature>
<name>U6KKA7_9EIME</name>
<proteinExistence type="predicted"/>
<feature type="region of interest" description="Disordered" evidence="1">
    <location>
        <begin position="215"/>
        <end position="249"/>
    </location>
</feature>
<organism evidence="2 3">
    <name type="scientific">Eimeria mitis</name>
    <dbReference type="NCBI Taxonomy" id="44415"/>
    <lineage>
        <taxon>Eukaryota</taxon>
        <taxon>Sar</taxon>
        <taxon>Alveolata</taxon>
        <taxon>Apicomplexa</taxon>
        <taxon>Conoidasida</taxon>
        <taxon>Coccidia</taxon>
        <taxon>Eucoccidiorida</taxon>
        <taxon>Eimeriorina</taxon>
        <taxon>Eimeriidae</taxon>
        <taxon>Eimeria</taxon>
    </lineage>
</organism>
<feature type="compositionally biased region" description="Basic and acidic residues" evidence="1">
    <location>
        <begin position="221"/>
        <end position="236"/>
    </location>
</feature>
<dbReference type="RefSeq" id="XP_037879005.1">
    <property type="nucleotide sequence ID" value="XM_038023151.1"/>
</dbReference>
<sequence length="282" mass="30306">MTKKTRQEELREEQEGTVSPLSPFVAGAHAAAAPEAAAAQPTAAAPPRTAEAVPAAAAPKATAPPTAAAPPTTTGAAPTAAAPPPPTAEASPTAREEEEDTAEILRQHILQYVDDALAQDYWDVGIYEEFDCARWVELLTDEQSPGEQGEEDTLPSDSGDEGPSTGLSAAQRERLQHKRQQRREGDFLASVGAAFSLDPRYQPLGAVLVNPIGCPVEEEQPQQHEGEDEKKGEGKKGKPKRKHTSRQLVYTVRIPNTDASYVVGSKEITNEDVRLYASFYDK</sequence>